<feature type="compositionally biased region" description="Basic and acidic residues" evidence="1">
    <location>
        <begin position="94"/>
        <end position="103"/>
    </location>
</feature>
<evidence type="ECO:0000256" key="1">
    <source>
        <dbReference type="SAM" id="MobiDB-lite"/>
    </source>
</evidence>
<comment type="caution">
    <text evidence="2">The sequence shown here is derived from an EMBL/GenBank/DDBJ whole genome shotgun (WGS) entry which is preliminary data.</text>
</comment>
<organism evidence="2 3">
    <name type="scientific">Olea europaea subsp. europaea</name>
    <dbReference type="NCBI Taxonomy" id="158383"/>
    <lineage>
        <taxon>Eukaryota</taxon>
        <taxon>Viridiplantae</taxon>
        <taxon>Streptophyta</taxon>
        <taxon>Embryophyta</taxon>
        <taxon>Tracheophyta</taxon>
        <taxon>Spermatophyta</taxon>
        <taxon>Magnoliopsida</taxon>
        <taxon>eudicotyledons</taxon>
        <taxon>Gunneridae</taxon>
        <taxon>Pentapetalae</taxon>
        <taxon>asterids</taxon>
        <taxon>lamiids</taxon>
        <taxon>Lamiales</taxon>
        <taxon>Oleaceae</taxon>
        <taxon>Oleeae</taxon>
        <taxon>Olea</taxon>
    </lineage>
</organism>
<dbReference type="AlphaFoldDB" id="A0A8S0Q8P1"/>
<dbReference type="OrthoDB" id="1728727at2759"/>
<sequence length="114" mass="12395">MVRKYSSKRPEVIAIAFENPAAVLADEINGKLSGKLPVGFGIPALRKAVDGQQKDRQLTRMLEEDGALARSTTEQESLVVNQSEGEGDLLPAQEQKEEAKTESSELDSSLPKLD</sequence>
<feature type="region of interest" description="Disordered" evidence="1">
    <location>
        <begin position="64"/>
        <end position="114"/>
    </location>
</feature>
<keyword evidence="3" id="KW-1185">Reference proteome</keyword>
<accession>A0A8S0Q8P1</accession>
<dbReference type="Proteomes" id="UP000594638">
    <property type="component" value="Unassembled WGS sequence"/>
</dbReference>
<evidence type="ECO:0000313" key="3">
    <source>
        <dbReference type="Proteomes" id="UP000594638"/>
    </source>
</evidence>
<feature type="compositionally biased region" description="Polar residues" evidence="1">
    <location>
        <begin position="70"/>
        <end position="84"/>
    </location>
</feature>
<dbReference type="Gramene" id="OE9A106972T1">
    <property type="protein sequence ID" value="OE9A106972C1"/>
    <property type="gene ID" value="OE9A106972"/>
</dbReference>
<gene>
    <name evidence="2" type="ORF">OLEA9_A106972</name>
</gene>
<dbReference type="EMBL" id="CACTIH010001806">
    <property type="protein sequence ID" value="CAA2962871.1"/>
    <property type="molecule type" value="Genomic_DNA"/>
</dbReference>
<proteinExistence type="predicted"/>
<dbReference type="PANTHER" id="PTHR43694:SF1">
    <property type="entry name" value="RIBONUCLEASE J"/>
    <property type="match status" value="1"/>
</dbReference>
<dbReference type="PANTHER" id="PTHR43694">
    <property type="entry name" value="RIBONUCLEASE J"/>
    <property type="match status" value="1"/>
</dbReference>
<protein>
    <submittedName>
        <fullName evidence="2">Ribonuclease j</fullName>
    </submittedName>
</protein>
<reference evidence="2 3" key="1">
    <citation type="submission" date="2019-12" db="EMBL/GenBank/DDBJ databases">
        <authorList>
            <person name="Alioto T."/>
            <person name="Alioto T."/>
            <person name="Gomez Garrido J."/>
        </authorList>
    </citation>
    <scope>NUCLEOTIDE SEQUENCE [LARGE SCALE GENOMIC DNA]</scope>
</reference>
<name>A0A8S0Q8P1_OLEEU</name>
<evidence type="ECO:0000313" key="2">
    <source>
        <dbReference type="EMBL" id="CAA2962871.1"/>
    </source>
</evidence>